<dbReference type="EMBL" id="CAQQ02394219">
    <property type="status" value="NOT_ANNOTATED_CDS"/>
    <property type="molecule type" value="Genomic_DNA"/>
</dbReference>
<dbReference type="PANTHER" id="PTHR23140:SF0">
    <property type="entry name" value="U2 SNRNP-ASSOCIATED SURP MOTIF-CONTAINING PROTEIN"/>
    <property type="match status" value="1"/>
</dbReference>
<evidence type="ECO:0000256" key="2">
    <source>
        <dbReference type="SAM" id="Phobius"/>
    </source>
</evidence>
<feature type="domain" description="CWF21" evidence="3">
    <location>
        <begin position="150"/>
        <end position="199"/>
    </location>
</feature>
<dbReference type="GO" id="GO:0003723">
    <property type="term" value="F:RNA binding"/>
    <property type="evidence" value="ECO:0007669"/>
    <property type="project" value="InterPro"/>
</dbReference>
<dbReference type="Pfam" id="PF08312">
    <property type="entry name" value="cwf21"/>
    <property type="match status" value="1"/>
</dbReference>
<evidence type="ECO:0000313" key="5">
    <source>
        <dbReference type="Proteomes" id="UP000015102"/>
    </source>
</evidence>
<dbReference type="GO" id="GO:0005634">
    <property type="term" value="C:nucleus"/>
    <property type="evidence" value="ECO:0007669"/>
    <property type="project" value="TreeGrafter"/>
</dbReference>
<dbReference type="CDD" id="cd21370">
    <property type="entry name" value="cwf21_SR140"/>
    <property type="match status" value="1"/>
</dbReference>
<keyword evidence="2" id="KW-0812">Transmembrane</keyword>
<dbReference type="Gene3D" id="6.10.140.420">
    <property type="match status" value="1"/>
</dbReference>
<accession>T1GB03</accession>
<keyword evidence="2" id="KW-0472">Membrane</keyword>
<proteinExistence type="predicted"/>
<feature type="region of interest" description="Disordered" evidence="1">
    <location>
        <begin position="119"/>
        <end position="156"/>
    </location>
</feature>
<dbReference type="STRING" id="36166.T1GB03"/>
<reference evidence="4" key="2">
    <citation type="submission" date="2015-06" db="UniProtKB">
        <authorList>
            <consortium name="EnsemblMetazoa"/>
        </authorList>
    </citation>
    <scope>IDENTIFICATION</scope>
</reference>
<dbReference type="InterPro" id="IPR047488">
    <property type="entry name" value="SR140_cwf21"/>
</dbReference>
<feature type="compositionally biased region" description="Basic residues" evidence="1">
    <location>
        <begin position="312"/>
        <end position="321"/>
    </location>
</feature>
<sequence>FIEKKEEPEDIDGAPLSGDEKDDEDLDGVPLDGAALLKSAMLRGMSDSTPKTPATSRIVVLSAIMMTMILMVFLVMDDDIDGIPIDSKDLKGGSGGFIPSKWETIDPQQVQAQAITTSKWDTLEPPEAPKFFNSDDDSDSNPDQSRNINEDHRSKLRDIEVRTMKYQDELESGVKDLKSGWSIDEQVEQYRRKLLNSRKRSMSPSESSKKMKKSRHPSPTSSHSSRSSPGRSLKRRSRSPKDSSRSRRNKSRSLSNSPRRDKYKERSPVYGKSSRYDSPMQRRRSPSPTPSRGRRELSPRSSSSRGASPSSSRKHKHKHRH</sequence>
<feature type="compositionally biased region" description="Low complexity" evidence="1">
    <location>
        <begin position="299"/>
        <end position="311"/>
    </location>
</feature>
<evidence type="ECO:0000259" key="3">
    <source>
        <dbReference type="SMART" id="SM01115"/>
    </source>
</evidence>
<feature type="region of interest" description="Disordered" evidence="1">
    <location>
        <begin position="1"/>
        <end position="28"/>
    </location>
</feature>
<dbReference type="InterPro" id="IPR051485">
    <property type="entry name" value="SR-CTD_assoc_factor"/>
</dbReference>
<reference evidence="5" key="1">
    <citation type="submission" date="2013-02" db="EMBL/GenBank/DDBJ databases">
        <authorList>
            <person name="Hughes D."/>
        </authorList>
    </citation>
    <scope>NUCLEOTIDE SEQUENCE</scope>
    <source>
        <strain>Durham</strain>
        <strain evidence="5">NC isolate 2 -- Noor lab</strain>
    </source>
</reference>
<protein>
    <recommendedName>
        <fullName evidence="3">CWF21 domain-containing protein</fullName>
    </recommendedName>
</protein>
<dbReference type="AlphaFoldDB" id="T1GB03"/>
<dbReference type="PANTHER" id="PTHR23140">
    <property type="entry name" value="RNA PROCESSING PROTEIN LD23810P"/>
    <property type="match status" value="1"/>
</dbReference>
<dbReference type="HOGENOM" id="CLU_867608_0_0_1"/>
<evidence type="ECO:0000313" key="4">
    <source>
        <dbReference type="EnsemblMetazoa" id="MESCA000422-PA"/>
    </source>
</evidence>
<feature type="region of interest" description="Disordered" evidence="1">
    <location>
        <begin position="193"/>
        <end position="321"/>
    </location>
</feature>
<feature type="transmembrane region" description="Helical" evidence="2">
    <location>
        <begin position="58"/>
        <end position="76"/>
    </location>
</feature>
<dbReference type="OMA" id="WETIDPQ"/>
<dbReference type="InterPro" id="IPR013170">
    <property type="entry name" value="mRNA_splic_Cwf21_dom"/>
</dbReference>
<feature type="compositionally biased region" description="Low complexity" evidence="1">
    <location>
        <begin position="217"/>
        <end position="231"/>
    </location>
</feature>
<dbReference type="Proteomes" id="UP000015102">
    <property type="component" value="Unassembled WGS sequence"/>
</dbReference>
<evidence type="ECO:0000256" key="1">
    <source>
        <dbReference type="SAM" id="MobiDB-lite"/>
    </source>
</evidence>
<keyword evidence="5" id="KW-1185">Reference proteome</keyword>
<keyword evidence="2" id="KW-1133">Transmembrane helix</keyword>
<organism evidence="4 5">
    <name type="scientific">Megaselia scalaris</name>
    <name type="common">Humpbacked fly</name>
    <name type="synonym">Phora scalaris</name>
    <dbReference type="NCBI Taxonomy" id="36166"/>
    <lineage>
        <taxon>Eukaryota</taxon>
        <taxon>Metazoa</taxon>
        <taxon>Ecdysozoa</taxon>
        <taxon>Arthropoda</taxon>
        <taxon>Hexapoda</taxon>
        <taxon>Insecta</taxon>
        <taxon>Pterygota</taxon>
        <taxon>Neoptera</taxon>
        <taxon>Endopterygota</taxon>
        <taxon>Diptera</taxon>
        <taxon>Brachycera</taxon>
        <taxon>Muscomorpha</taxon>
        <taxon>Platypezoidea</taxon>
        <taxon>Phoridae</taxon>
        <taxon>Megaseliini</taxon>
        <taxon>Megaselia</taxon>
    </lineage>
</organism>
<dbReference type="SMART" id="SM01115">
    <property type="entry name" value="cwf21"/>
    <property type="match status" value="1"/>
</dbReference>
<feature type="compositionally biased region" description="Basic and acidic residues" evidence="1">
    <location>
        <begin position="258"/>
        <end position="267"/>
    </location>
</feature>
<dbReference type="EnsemblMetazoa" id="MESCA000422-RA">
    <property type="protein sequence ID" value="MESCA000422-PA"/>
    <property type="gene ID" value="MESCA000422"/>
</dbReference>
<name>T1GB03_MEGSC</name>